<proteinExistence type="predicted"/>
<keyword evidence="2" id="KW-1185">Reference proteome</keyword>
<comment type="caution">
    <text evidence="1">The sequence shown here is derived from an EMBL/GenBank/DDBJ whole genome shotgun (WGS) entry which is preliminary data.</text>
</comment>
<name>A0ACB8BSU5_9AGAM</name>
<evidence type="ECO:0000313" key="2">
    <source>
        <dbReference type="Proteomes" id="UP000790709"/>
    </source>
</evidence>
<dbReference type="Proteomes" id="UP000790709">
    <property type="component" value="Unassembled WGS sequence"/>
</dbReference>
<accession>A0ACB8BSU5</accession>
<evidence type="ECO:0000313" key="1">
    <source>
        <dbReference type="EMBL" id="KAH7927973.1"/>
    </source>
</evidence>
<dbReference type="EMBL" id="MU266359">
    <property type="protein sequence ID" value="KAH7927973.1"/>
    <property type="molecule type" value="Genomic_DNA"/>
</dbReference>
<protein>
    <submittedName>
        <fullName evidence="1">Uncharacterized protein</fullName>
    </submittedName>
</protein>
<gene>
    <name evidence="1" type="ORF">BV22DRAFT_243656</name>
</gene>
<sequence length="336" mass="37252">MDYLQNDFIPNPDDLFQFMNKFNETSAAHSSGQNRAFDHAPPVHNRTEPCQTVIDKFADGIDWDHPPHPSLPAPHVPRSHVGGFGAPTDLPQRSRQMNMGYSPPATSPVNPNAGNLPPSAFFAVDPKHIGGQPPSAVYPPNLNPLHQTYKAASNLFNVPSPKTLVKGLGSEMTSGRKHSFPRSPPCLKSQSTLRRRVGMHRSRRPLHQTEAKAAPQGTYVYQCLWGPCDQFIHGDRNSIRKHLKEYHAVPVDKTLVTCLWEGTCGDEMRGDSIPRHIEVHLGVQWICSRCGVRLSRKDSGWRHTERHDGTDCAGADIDEHPGPKALCFSFDATSVC</sequence>
<reference evidence="1" key="1">
    <citation type="journal article" date="2021" name="New Phytol.">
        <title>Evolutionary innovations through gain and loss of genes in the ectomycorrhizal Boletales.</title>
        <authorList>
            <person name="Wu G."/>
            <person name="Miyauchi S."/>
            <person name="Morin E."/>
            <person name="Kuo A."/>
            <person name="Drula E."/>
            <person name="Varga T."/>
            <person name="Kohler A."/>
            <person name="Feng B."/>
            <person name="Cao Y."/>
            <person name="Lipzen A."/>
            <person name="Daum C."/>
            <person name="Hundley H."/>
            <person name="Pangilinan J."/>
            <person name="Johnson J."/>
            <person name="Barry K."/>
            <person name="LaButti K."/>
            <person name="Ng V."/>
            <person name="Ahrendt S."/>
            <person name="Min B."/>
            <person name="Choi I.G."/>
            <person name="Park H."/>
            <person name="Plett J.M."/>
            <person name="Magnuson J."/>
            <person name="Spatafora J.W."/>
            <person name="Nagy L.G."/>
            <person name="Henrissat B."/>
            <person name="Grigoriev I.V."/>
            <person name="Yang Z.L."/>
            <person name="Xu J."/>
            <person name="Martin F.M."/>
        </authorList>
    </citation>
    <scope>NUCLEOTIDE SEQUENCE</scope>
    <source>
        <strain evidence="1">KUC20120723A-06</strain>
    </source>
</reference>
<organism evidence="1 2">
    <name type="scientific">Leucogyrophana mollusca</name>
    <dbReference type="NCBI Taxonomy" id="85980"/>
    <lineage>
        <taxon>Eukaryota</taxon>
        <taxon>Fungi</taxon>
        <taxon>Dikarya</taxon>
        <taxon>Basidiomycota</taxon>
        <taxon>Agaricomycotina</taxon>
        <taxon>Agaricomycetes</taxon>
        <taxon>Agaricomycetidae</taxon>
        <taxon>Boletales</taxon>
        <taxon>Boletales incertae sedis</taxon>
        <taxon>Leucogyrophana</taxon>
    </lineage>
</organism>